<sequence>MNGLCRLLYDCGMYADHVSIKNMLRKKVQDQILLKLRKWLLTLQSQNVDKYIGTWGWQLLNLIRYDHGMEVFWLAKMFWIEMGVWICLIWLLLWSRHGIFTLKNSPSVEVRVEIFMSLRILEWHCHFEGSRKKSNMFELQLTFQSQLDGFLVDDVLKSWINYGVDGFEGLKILKKRMLTIKWVIMKILMMNGLMNKQELTLKSQLSVMKEIGSEYYFDNIEWLDCCLIHNISSGVWADVSERLGCSMDMGSSYGVDERIGANGLLG</sequence>
<gene>
    <name evidence="2" type="ORF">QVD17_29544</name>
</gene>
<reference evidence="2" key="1">
    <citation type="journal article" date="2023" name="bioRxiv">
        <title>Improved chromosome-level genome assembly for marigold (Tagetes erecta).</title>
        <authorList>
            <person name="Jiang F."/>
            <person name="Yuan L."/>
            <person name="Wang S."/>
            <person name="Wang H."/>
            <person name="Xu D."/>
            <person name="Wang A."/>
            <person name="Fan W."/>
        </authorList>
    </citation>
    <scope>NUCLEOTIDE SEQUENCE</scope>
    <source>
        <strain evidence="2">WSJ</strain>
        <tissue evidence="2">Leaf</tissue>
    </source>
</reference>
<evidence type="ECO:0000256" key="1">
    <source>
        <dbReference type="SAM" id="Phobius"/>
    </source>
</evidence>
<keyword evidence="3" id="KW-1185">Reference proteome</keyword>
<accession>A0AAD8KC99</accession>
<dbReference type="EMBL" id="JAUHHV010000007">
    <property type="protein sequence ID" value="KAK1420028.1"/>
    <property type="molecule type" value="Genomic_DNA"/>
</dbReference>
<comment type="caution">
    <text evidence="2">The sequence shown here is derived from an EMBL/GenBank/DDBJ whole genome shotgun (WGS) entry which is preliminary data.</text>
</comment>
<dbReference type="AlphaFoldDB" id="A0AAD8KC99"/>
<evidence type="ECO:0000313" key="3">
    <source>
        <dbReference type="Proteomes" id="UP001229421"/>
    </source>
</evidence>
<name>A0AAD8KC99_TARER</name>
<keyword evidence="1" id="KW-1133">Transmembrane helix</keyword>
<proteinExistence type="predicted"/>
<keyword evidence="1" id="KW-0812">Transmembrane</keyword>
<dbReference type="Proteomes" id="UP001229421">
    <property type="component" value="Unassembled WGS sequence"/>
</dbReference>
<feature type="transmembrane region" description="Helical" evidence="1">
    <location>
        <begin position="71"/>
        <end position="93"/>
    </location>
</feature>
<organism evidence="2 3">
    <name type="scientific">Tagetes erecta</name>
    <name type="common">African marigold</name>
    <dbReference type="NCBI Taxonomy" id="13708"/>
    <lineage>
        <taxon>Eukaryota</taxon>
        <taxon>Viridiplantae</taxon>
        <taxon>Streptophyta</taxon>
        <taxon>Embryophyta</taxon>
        <taxon>Tracheophyta</taxon>
        <taxon>Spermatophyta</taxon>
        <taxon>Magnoliopsida</taxon>
        <taxon>eudicotyledons</taxon>
        <taxon>Gunneridae</taxon>
        <taxon>Pentapetalae</taxon>
        <taxon>asterids</taxon>
        <taxon>campanulids</taxon>
        <taxon>Asterales</taxon>
        <taxon>Asteraceae</taxon>
        <taxon>Asteroideae</taxon>
        <taxon>Heliantheae alliance</taxon>
        <taxon>Tageteae</taxon>
        <taxon>Tagetes</taxon>
    </lineage>
</organism>
<protein>
    <submittedName>
        <fullName evidence="2">Uncharacterized protein</fullName>
    </submittedName>
</protein>
<evidence type="ECO:0000313" key="2">
    <source>
        <dbReference type="EMBL" id="KAK1420028.1"/>
    </source>
</evidence>
<keyword evidence="1" id="KW-0472">Membrane</keyword>